<protein>
    <recommendedName>
        <fullName evidence="4">tRNA-splicing endonuclease subunit Sen34</fullName>
        <ecNumber evidence="4">4.6.1.16</ecNumber>
    </recommendedName>
</protein>
<dbReference type="PANTHER" id="PTHR13070:SF0">
    <property type="entry name" value="TRNA-SPLICING ENDONUCLEASE SUBUNIT SEN34"/>
    <property type="match status" value="1"/>
</dbReference>
<reference evidence="9 10" key="1">
    <citation type="journal article" date="2018" name="Mol. Biol. Evol.">
        <title>Analysis of the draft genome of the red seaweed Gracilariopsis chorda provides insights into genome size evolution in Rhodophyta.</title>
        <authorList>
            <person name="Lee J."/>
            <person name="Yang E.C."/>
            <person name="Graf L."/>
            <person name="Yang J.H."/>
            <person name="Qiu H."/>
            <person name="Zel Zion U."/>
            <person name="Chan C.X."/>
            <person name="Stephens T.G."/>
            <person name="Weber A.P.M."/>
            <person name="Boo G.H."/>
            <person name="Boo S.M."/>
            <person name="Kim K.M."/>
            <person name="Shin Y."/>
            <person name="Jung M."/>
            <person name="Lee S.J."/>
            <person name="Yim H.S."/>
            <person name="Lee J.H."/>
            <person name="Bhattacharya D."/>
            <person name="Yoon H.S."/>
        </authorList>
    </citation>
    <scope>NUCLEOTIDE SEQUENCE [LARGE SCALE GENOMIC DNA]</scope>
    <source>
        <strain evidence="9 10">SKKU-2015</strain>
        <tissue evidence="9">Whole body</tissue>
    </source>
</reference>
<feature type="compositionally biased region" description="Basic residues" evidence="6">
    <location>
        <begin position="125"/>
        <end position="134"/>
    </location>
</feature>
<dbReference type="GO" id="GO:0003676">
    <property type="term" value="F:nucleic acid binding"/>
    <property type="evidence" value="ECO:0007669"/>
    <property type="project" value="InterPro"/>
</dbReference>
<feature type="active site" evidence="5">
    <location>
        <position position="261"/>
    </location>
</feature>
<proteinExistence type="inferred from homology"/>
<keyword evidence="3 4" id="KW-0456">Lyase</keyword>
<evidence type="ECO:0000256" key="1">
    <source>
        <dbReference type="ARBA" id="ARBA00008078"/>
    </source>
</evidence>
<keyword evidence="9" id="KW-0255">Endonuclease</keyword>
<dbReference type="Gene3D" id="3.40.1350.10">
    <property type="match status" value="1"/>
</dbReference>
<feature type="domain" description="tRNA intron endonuclease catalytic" evidence="7">
    <location>
        <begin position="225"/>
        <end position="306"/>
    </location>
</feature>
<evidence type="ECO:0000256" key="2">
    <source>
        <dbReference type="ARBA" id="ARBA00022694"/>
    </source>
</evidence>
<feature type="active site" evidence="5">
    <location>
        <position position="253"/>
    </location>
</feature>
<evidence type="ECO:0000313" key="9">
    <source>
        <dbReference type="EMBL" id="PXF43356.1"/>
    </source>
</evidence>
<dbReference type="InterPro" id="IPR036167">
    <property type="entry name" value="tRNA_intron_Endo_cat-like_sf"/>
</dbReference>
<evidence type="ECO:0000259" key="8">
    <source>
        <dbReference type="Pfam" id="PF26577"/>
    </source>
</evidence>
<sequence>MATSSQSSISLPIQVFQTQTSRTRGAYSSVWDAEHAMHIRNKLRILGDLCGTLPKHIAQNQYLSLPLLLSYEETMLGVNRGYFTLVSDNGSDYTQLGDAHVRFWDRRAREAERQAVEAAKERARERARRTGRKRAREERDDDEEGVVRKAARFVWQWVSKRVGWARAEEEDQREAQEQTPAAVDISEAASARGQTLVETSTKARAEEGARRASRRLESCSKRVLERISVLEDLHERGYYVSCGAKFGADFLAYASSPLVVHAALAVVVVRAAEKLHARRLVAVGRLGDATRKRALLATVSGGKVSYVGVQWEETLP</sequence>
<dbReference type="AlphaFoldDB" id="A0A2V3IMP8"/>
<keyword evidence="2 4" id="KW-0819">tRNA processing</keyword>
<dbReference type="EC" id="4.6.1.16" evidence="4"/>
<evidence type="ECO:0000256" key="4">
    <source>
        <dbReference type="PIRNR" id="PIRNR017250"/>
    </source>
</evidence>
<name>A0A2V3IMP8_9FLOR</name>
<evidence type="ECO:0000256" key="5">
    <source>
        <dbReference type="PIRSR" id="PIRSR017250-50"/>
    </source>
</evidence>
<feature type="active site" evidence="5">
    <location>
        <position position="292"/>
    </location>
</feature>
<dbReference type="GO" id="GO:0000214">
    <property type="term" value="C:tRNA-intron endonuclease complex"/>
    <property type="evidence" value="ECO:0007669"/>
    <property type="project" value="UniProtKB-UniRule"/>
</dbReference>
<comment type="similarity">
    <text evidence="1 4">Belongs to the tRNA-intron endonuclease family.</text>
</comment>
<dbReference type="Pfam" id="PF26577">
    <property type="entry name" value="TSEN34_N"/>
    <property type="match status" value="1"/>
</dbReference>
<dbReference type="GO" id="GO:0000379">
    <property type="term" value="P:tRNA-type intron splice site recognition and cleavage"/>
    <property type="evidence" value="ECO:0007669"/>
    <property type="project" value="UniProtKB-UniRule"/>
</dbReference>
<gene>
    <name evidence="9" type="ORF">BWQ96_06919</name>
</gene>
<dbReference type="Proteomes" id="UP000247409">
    <property type="component" value="Unassembled WGS sequence"/>
</dbReference>
<dbReference type="GO" id="GO:0000213">
    <property type="term" value="F:tRNA-intron lyase activity"/>
    <property type="evidence" value="ECO:0007669"/>
    <property type="project" value="UniProtKB-UniRule"/>
</dbReference>
<dbReference type="PIRSF" id="PIRSF017250">
    <property type="entry name" value="tRNA_splic_SEN34"/>
    <property type="match status" value="1"/>
</dbReference>
<keyword evidence="10" id="KW-1185">Reference proteome</keyword>
<dbReference type="PANTHER" id="PTHR13070">
    <property type="entry name" value="TRNA-SPLICING ENDONUCLEASE SUBUNIT SEN34-RELATED"/>
    <property type="match status" value="1"/>
</dbReference>
<dbReference type="InterPro" id="IPR059049">
    <property type="entry name" value="TSEN34_N"/>
</dbReference>
<accession>A0A2V3IMP8</accession>
<feature type="domain" description="TSEN34 N-terminal" evidence="8">
    <location>
        <begin position="30"/>
        <end position="88"/>
    </location>
</feature>
<evidence type="ECO:0000313" key="10">
    <source>
        <dbReference type="Proteomes" id="UP000247409"/>
    </source>
</evidence>
<keyword evidence="9" id="KW-0378">Hydrolase</keyword>
<dbReference type="Pfam" id="PF01974">
    <property type="entry name" value="tRNA_int_endo"/>
    <property type="match status" value="1"/>
</dbReference>
<keyword evidence="9" id="KW-0540">Nuclease</keyword>
<dbReference type="InterPro" id="IPR011856">
    <property type="entry name" value="tRNA_endonuc-like_dom_sf"/>
</dbReference>
<organism evidence="9 10">
    <name type="scientific">Gracilariopsis chorda</name>
    <dbReference type="NCBI Taxonomy" id="448386"/>
    <lineage>
        <taxon>Eukaryota</taxon>
        <taxon>Rhodophyta</taxon>
        <taxon>Florideophyceae</taxon>
        <taxon>Rhodymeniophycidae</taxon>
        <taxon>Gracilariales</taxon>
        <taxon>Gracilariaceae</taxon>
        <taxon>Gracilariopsis</taxon>
    </lineage>
</organism>
<dbReference type="SUPFAM" id="SSF53032">
    <property type="entry name" value="tRNA-intron endonuclease catalytic domain-like"/>
    <property type="match status" value="1"/>
</dbReference>
<dbReference type="OrthoDB" id="48041at2759"/>
<evidence type="ECO:0000259" key="7">
    <source>
        <dbReference type="Pfam" id="PF01974"/>
    </source>
</evidence>
<dbReference type="InterPro" id="IPR016690">
    <property type="entry name" value="TSEN34"/>
</dbReference>
<dbReference type="CDD" id="cd22363">
    <property type="entry name" value="tRNA-intron_lyase_C"/>
    <property type="match status" value="1"/>
</dbReference>
<evidence type="ECO:0000256" key="6">
    <source>
        <dbReference type="SAM" id="MobiDB-lite"/>
    </source>
</evidence>
<evidence type="ECO:0000256" key="3">
    <source>
        <dbReference type="ARBA" id="ARBA00023239"/>
    </source>
</evidence>
<comment type="function">
    <text evidence="4">Constitutes one of the two catalytic subunit of the tRNA-splicing endonuclease complex, a complex responsible for identification and cleavage of the splice sites in pre-tRNA. It cleaves pre-tRNA at the 5'- and 3'-splice sites to release the intron. The products are an intron and two tRNA half-molecules bearing 2',3'-cyclic phosphate and 5'-OH termini. There are no conserved sequences at the splice sites, but the intron is invariably located at the same site in the gene, placing the splice sites an invariant distance from the constant structural features of the tRNA body.</text>
</comment>
<dbReference type="STRING" id="448386.A0A2V3IMP8"/>
<feature type="region of interest" description="Disordered" evidence="6">
    <location>
        <begin position="119"/>
        <end position="142"/>
    </location>
</feature>
<comment type="caution">
    <text evidence="9">The sequence shown here is derived from an EMBL/GenBank/DDBJ whole genome shotgun (WGS) entry which is preliminary data.</text>
</comment>
<dbReference type="InterPro" id="IPR006677">
    <property type="entry name" value="tRNA_intron_Endonuc_cat-like"/>
</dbReference>
<dbReference type="EMBL" id="NBIV01000128">
    <property type="protein sequence ID" value="PXF43356.1"/>
    <property type="molecule type" value="Genomic_DNA"/>
</dbReference>